<dbReference type="OrthoDB" id="18440at2759"/>
<evidence type="ECO:0000256" key="1">
    <source>
        <dbReference type="SAM" id="MobiDB-lite"/>
    </source>
</evidence>
<comment type="caution">
    <text evidence="3">The sequence shown here is derived from an EMBL/GenBank/DDBJ whole genome shotgun (WGS) entry which is preliminary data.</text>
</comment>
<proteinExistence type="predicted"/>
<protein>
    <recommendedName>
        <fullName evidence="2">C2H2-type domain-containing protein</fullName>
    </recommendedName>
</protein>
<dbReference type="PANTHER" id="PTHR21354:SF0">
    <property type="entry name" value="ZINC FINGER PROTEIN 511"/>
    <property type="match status" value="1"/>
</dbReference>
<evidence type="ECO:0000259" key="2">
    <source>
        <dbReference type="PROSITE" id="PS00028"/>
    </source>
</evidence>
<feature type="region of interest" description="Disordered" evidence="1">
    <location>
        <begin position="164"/>
        <end position="203"/>
    </location>
</feature>
<gene>
    <name evidence="3" type="ORF">K461DRAFT_232960</name>
</gene>
<dbReference type="EMBL" id="ML996093">
    <property type="protein sequence ID" value="KAF2148388.1"/>
    <property type="molecule type" value="Genomic_DNA"/>
</dbReference>
<accession>A0A9P4IQV3</accession>
<feature type="region of interest" description="Disordered" evidence="1">
    <location>
        <begin position="1"/>
        <end position="34"/>
    </location>
</feature>
<sequence>MVKRSRTPSPSPSTPPTATNVLNSENRSDLHSHQSQKIIHVDVDVDPAPVMMTCTYPPHAPLFFASYSQYEAHYELNHVNRCSECHKNFPTEMYLTLHIAESHDPITAIRRDRGEKTYACFVEGCEKACETWQKRRLHLIDKHKFPRDFEFFIVNDGVDGKSSMLRSDHGLRQSRPRKPAHGTAAPEGISSKQPQGGTSKGVDLHIIPKPAHAIAEKDDVDMISNSLQSLKFVPSKVRFGRKTGPSG</sequence>
<dbReference type="AlphaFoldDB" id="A0A9P4IQV3"/>
<organism evidence="3 4">
    <name type="scientific">Myriangium duriaei CBS 260.36</name>
    <dbReference type="NCBI Taxonomy" id="1168546"/>
    <lineage>
        <taxon>Eukaryota</taxon>
        <taxon>Fungi</taxon>
        <taxon>Dikarya</taxon>
        <taxon>Ascomycota</taxon>
        <taxon>Pezizomycotina</taxon>
        <taxon>Dothideomycetes</taxon>
        <taxon>Dothideomycetidae</taxon>
        <taxon>Myriangiales</taxon>
        <taxon>Myriangiaceae</taxon>
        <taxon>Myriangium</taxon>
    </lineage>
</organism>
<dbReference type="PROSITE" id="PS00028">
    <property type="entry name" value="ZINC_FINGER_C2H2_1"/>
    <property type="match status" value="1"/>
</dbReference>
<reference evidence="3" key="1">
    <citation type="journal article" date="2020" name="Stud. Mycol.">
        <title>101 Dothideomycetes genomes: a test case for predicting lifestyles and emergence of pathogens.</title>
        <authorList>
            <person name="Haridas S."/>
            <person name="Albert R."/>
            <person name="Binder M."/>
            <person name="Bloem J."/>
            <person name="Labutti K."/>
            <person name="Salamov A."/>
            <person name="Andreopoulos B."/>
            <person name="Baker S."/>
            <person name="Barry K."/>
            <person name="Bills G."/>
            <person name="Bluhm B."/>
            <person name="Cannon C."/>
            <person name="Castanera R."/>
            <person name="Culley D."/>
            <person name="Daum C."/>
            <person name="Ezra D."/>
            <person name="Gonzalez J."/>
            <person name="Henrissat B."/>
            <person name="Kuo A."/>
            <person name="Liang C."/>
            <person name="Lipzen A."/>
            <person name="Lutzoni F."/>
            <person name="Magnuson J."/>
            <person name="Mondo S."/>
            <person name="Nolan M."/>
            <person name="Ohm R."/>
            <person name="Pangilinan J."/>
            <person name="Park H.-J."/>
            <person name="Ramirez L."/>
            <person name="Alfaro M."/>
            <person name="Sun H."/>
            <person name="Tritt A."/>
            <person name="Yoshinaga Y."/>
            <person name="Zwiers L.-H."/>
            <person name="Turgeon B."/>
            <person name="Goodwin S."/>
            <person name="Spatafora J."/>
            <person name="Crous P."/>
            <person name="Grigoriev I."/>
        </authorList>
    </citation>
    <scope>NUCLEOTIDE SEQUENCE</scope>
    <source>
        <strain evidence="3">CBS 260.36</strain>
    </source>
</reference>
<dbReference type="SMART" id="SM00355">
    <property type="entry name" value="ZnF_C2H2"/>
    <property type="match status" value="2"/>
</dbReference>
<feature type="domain" description="C2H2-type" evidence="2">
    <location>
        <begin position="82"/>
        <end position="103"/>
    </location>
</feature>
<name>A0A9P4IQV3_9PEZI</name>
<dbReference type="InterPro" id="IPR039258">
    <property type="entry name" value="ZNF511"/>
</dbReference>
<evidence type="ECO:0000313" key="4">
    <source>
        <dbReference type="Proteomes" id="UP000799439"/>
    </source>
</evidence>
<dbReference type="Proteomes" id="UP000799439">
    <property type="component" value="Unassembled WGS sequence"/>
</dbReference>
<dbReference type="PANTHER" id="PTHR21354">
    <property type="entry name" value="ZINC FINGER PROTEIN 511"/>
    <property type="match status" value="1"/>
</dbReference>
<evidence type="ECO:0000313" key="3">
    <source>
        <dbReference type="EMBL" id="KAF2148388.1"/>
    </source>
</evidence>
<dbReference type="InterPro" id="IPR013087">
    <property type="entry name" value="Znf_C2H2_type"/>
</dbReference>
<keyword evidence="4" id="KW-1185">Reference proteome</keyword>